<protein>
    <submittedName>
        <fullName evidence="1">WbqC family protein</fullName>
    </submittedName>
</protein>
<evidence type="ECO:0000313" key="1">
    <source>
        <dbReference type="EMBL" id="MFD1674003.1"/>
    </source>
</evidence>
<dbReference type="EMBL" id="JBHUCX010000014">
    <property type="protein sequence ID" value="MFD1674003.1"/>
    <property type="molecule type" value="Genomic_DNA"/>
</dbReference>
<dbReference type="RefSeq" id="WP_377941774.1">
    <property type="nucleotide sequence ID" value="NZ_JBHUCX010000014.1"/>
</dbReference>
<accession>A0ABW4JFB1</accession>
<gene>
    <name evidence="1" type="ORF">ACFSB2_04670</name>
</gene>
<evidence type="ECO:0000313" key="2">
    <source>
        <dbReference type="Proteomes" id="UP001597079"/>
    </source>
</evidence>
<organism evidence="1 2">
    <name type="scientific">Alicyclobacillus fodiniaquatilis</name>
    <dbReference type="NCBI Taxonomy" id="1661150"/>
    <lineage>
        <taxon>Bacteria</taxon>
        <taxon>Bacillati</taxon>
        <taxon>Bacillota</taxon>
        <taxon>Bacilli</taxon>
        <taxon>Bacillales</taxon>
        <taxon>Alicyclobacillaceae</taxon>
        <taxon>Alicyclobacillus</taxon>
    </lineage>
</organism>
<proteinExistence type="predicted"/>
<sequence length="354" mass="41028">MKVVTVVEPYFLPWLGYLHRLLVADTVVMLDHVKFPKRIYCNRVQVYQRNGPTWLSVPIRKTTEDEQLGEAKVADGKWKHKMLNIMKYNYCTLPYFDDYFPRIREWILGSADTLMDLDLKIIHGMFDIMGLDVKSKIVFSSQMGDVGKKNEMNKDLVQRCGGNVYYSGTVARNYNDASVFKQAGILLAYHNWEEPDYAHRWGQHVKGMSSIDALFHLGPDVLSRYLLRHVEQERDRLTKEWSLFHQKAVTKSLSRNDLLLSIQEVLIQIHLCPALRIDEETPFGKYVTDTYGLLTMIRALELKHRVWLVQDIEELGHFGVIGDFVDHCEQALQRKAFHRQSEGIEYADSGVSTG</sequence>
<dbReference type="InterPro" id="IPR014985">
    <property type="entry name" value="WbqC"/>
</dbReference>
<dbReference type="Pfam" id="PF08889">
    <property type="entry name" value="WbqC"/>
    <property type="match status" value="1"/>
</dbReference>
<keyword evidence="2" id="KW-1185">Reference proteome</keyword>
<comment type="caution">
    <text evidence="1">The sequence shown here is derived from an EMBL/GenBank/DDBJ whole genome shotgun (WGS) entry which is preliminary data.</text>
</comment>
<name>A0ABW4JFB1_9BACL</name>
<reference evidence="2" key="1">
    <citation type="journal article" date="2019" name="Int. J. Syst. Evol. Microbiol.">
        <title>The Global Catalogue of Microorganisms (GCM) 10K type strain sequencing project: providing services to taxonomists for standard genome sequencing and annotation.</title>
        <authorList>
            <consortium name="The Broad Institute Genomics Platform"/>
            <consortium name="The Broad Institute Genome Sequencing Center for Infectious Disease"/>
            <person name="Wu L."/>
            <person name="Ma J."/>
        </authorList>
    </citation>
    <scope>NUCLEOTIDE SEQUENCE [LARGE SCALE GENOMIC DNA]</scope>
    <source>
        <strain evidence="2">CGMCC 1.12286</strain>
    </source>
</reference>
<dbReference type="Proteomes" id="UP001597079">
    <property type="component" value="Unassembled WGS sequence"/>
</dbReference>